<accession>A0ABP7KEV3</accession>
<gene>
    <name evidence="5" type="ORF">GCM10022381_17470</name>
</gene>
<feature type="signal peptide" evidence="4">
    <location>
        <begin position="1"/>
        <end position="45"/>
    </location>
</feature>
<dbReference type="InterPro" id="IPR026906">
    <property type="entry name" value="LRR_5"/>
</dbReference>
<keyword evidence="3" id="KW-0812">Transmembrane</keyword>
<reference evidence="6" key="1">
    <citation type="journal article" date="2019" name="Int. J. Syst. Evol. Microbiol.">
        <title>The Global Catalogue of Microorganisms (GCM) 10K type strain sequencing project: providing services to taxonomists for standard genome sequencing and annotation.</title>
        <authorList>
            <consortium name="The Broad Institute Genomics Platform"/>
            <consortium name="The Broad Institute Genome Sequencing Center for Infectious Disease"/>
            <person name="Wu L."/>
            <person name="Ma J."/>
        </authorList>
    </citation>
    <scope>NUCLEOTIDE SEQUENCE [LARGE SCALE GENOMIC DNA]</scope>
    <source>
        <strain evidence="6">JCM 17021</strain>
    </source>
</reference>
<keyword evidence="6" id="KW-1185">Reference proteome</keyword>
<dbReference type="Pfam" id="PF09479">
    <property type="entry name" value="Flg_new"/>
    <property type="match status" value="1"/>
</dbReference>
<protein>
    <recommendedName>
        <fullName evidence="7">LPXTG cell wall anchor domain-containing protein</fullName>
    </recommendedName>
</protein>
<feature type="region of interest" description="Disordered" evidence="2">
    <location>
        <begin position="373"/>
        <end position="400"/>
    </location>
</feature>
<dbReference type="Proteomes" id="UP001501803">
    <property type="component" value="Unassembled WGS sequence"/>
</dbReference>
<dbReference type="NCBIfam" id="TIGR01167">
    <property type="entry name" value="LPXTG_anchor"/>
    <property type="match status" value="1"/>
</dbReference>
<keyword evidence="4" id="KW-0732">Signal</keyword>
<dbReference type="InterPro" id="IPR042229">
    <property type="entry name" value="Listeria/Bacterioides_rpt_sf"/>
</dbReference>
<keyword evidence="3" id="KW-0472">Membrane</keyword>
<comment type="subcellular location">
    <subcellularLocation>
        <location evidence="1">Cell envelope</location>
    </subcellularLocation>
</comment>
<dbReference type="PANTHER" id="PTHR45661">
    <property type="entry name" value="SURFACE ANTIGEN"/>
    <property type="match status" value="1"/>
</dbReference>
<dbReference type="PANTHER" id="PTHR45661:SF3">
    <property type="entry name" value="IG-LIKE DOMAIN-CONTAINING PROTEIN"/>
    <property type="match status" value="1"/>
</dbReference>
<proteinExistence type="predicted"/>
<evidence type="ECO:0000256" key="4">
    <source>
        <dbReference type="SAM" id="SignalP"/>
    </source>
</evidence>
<evidence type="ECO:0000256" key="1">
    <source>
        <dbReference type="ARBA" id="ARBA00004196"/>
    </source>
</evidence>
<organism evidence="5 6">
    <name type="scientific">Leifsonia kafniensis</name>
    <dbReference type="NCBI Taxonomy" id="475957"/>
    <lineage>
        <taxon>Bacteria</taxon>
        <taxon>Bacillati</taxon>
        <taxon>Actinomycetota</taxon>
        <taxon>Actinomycetes</taxon>
        <taxon>Micrococcales</taxon>
        <taxon>Microbacteriaceae</taxon>
        <taxon>Leifsonia</taxon>
    </lineage>
</organism>
<sequence length="442" mass="45069">MLTLTTPSARPAARIRQRLARLAAVLTASMLIGAGSLAFAAPAHAAPVSDTIAGLTFAADDTAVGTGATVTGYTPGPLDVTIPASVTLGGQLYAVTGIGDEAFLGTGLTSVVIPDSVVRIGSSAFLDNELTTLTIPDSVIAIGDAAFFKNQLTDVSLGDSVVTIGETAFTMNLLTTLTIPDSVTTIGHQAFLLNLLTTVTFGNSVDSIANDAFAGNFDYITGGAPPLGYTQANSTLKSVIFTGAAPTTFFAAGTSIDGIDSGSFGPSWGVVVTYPHAFDADEIAGGFTSPEWYGYPTQAVATVNFELNGFGEAIPAQSILVGEPATEPSVPTSAGHTFTGWYTDADATTTFSFGTAITADTTLYAGWEENAVVTPPTAEPSPTPTPPTETPTPSDVKPKPAETLAATGTANPIIPLLAGCAALLLGGFLIARRRIHSTIHST</sequence>
<dbReference type="NCBIfam" id="TIGR02543">
    <property type="entry name" value="List_Bact_rpt"/>
    <property type="match status" value="1"/>
</dbReference>
<dbReference type="Gene3D" id="3.80.10.10">
    <property type="entry name" value="Ribonuclease Inhibitor"/>
    <property type="match status" value="2"/>
</dbReference>
<feature type="compositionally biased region" description="Pro residues" evidence="2">
    <location>
        <begin position="377"/>
        <end position="390"/>
    </location>
</feature>
<dbReference type="InterPro" id="IPR013378">
    <property type="entry name" value="InlB-like_B-rpt"/>
</dbReference>
<evidence type="ECO:0000313" key="6">
    <source>
        <dbReference type="Proteomes" id="UP001501803"/>
    </source>
</evidence>
<dbReference type="InterPro" id="IPR032675">
    <property type="entry name" value="LRR_dom_sf"/>
</dbReference>
<dbReference type="Pfam" id="PF13306">
    <property type="entry name" value="LRR_5"/>
    <property type="match status" value="1"/>
</dbReference>
<name>A0ABP7KEV3_9MICO</name>
<dbReference type="RefSeq" id="WP_345064982.1">
    <property type="nucleotide sequence ID" value="NZ_BAABCN010000003.1"/>
</dbReference>
<dbReference type="EMBL" id="BAABCN010000003">
    <property type="protein sequence ID" value="GAA3875287.1"/>
    <property type="molecule type" value="Genomic_DNA"/>
</dbReference>
<evidence type="ECO:0008006" key="7">
    <source>
        <dbReference type="Google" id="ProtNLM"/>
    </source>
</evidence>
<evidence type="ECO:0000256" key="2">
    <source>
        <dbReference type="SAM" id="MobiDB-lite"/>
    </source>
</evidence>
<keyword evidence="3" id="KW-1133">Transmembrane helix</keyword>
<feature type="chain" id="PRO_5047048301" description="LPXTG cell wall anchor domain-containing protein" evidence="4">
    <location>
        <begin position="46"/>
        <end position="442"/>
    </location>
</feature>
<feature type="transmembrane region" description="Helical" evidence="3">
    <location>
        <begin position="413"/>
        <end position="431"/>
    </location>
</feature>
<comment type="caution">
    <text evidence="5">The sequence shown here is derived from an EMBL/GenBank/DDBJ whole genome shotgun (WGS) entry which is preliminary data.</text>
</comment>
<dbReference type="InterPro" id="IPR053139">
    <property type="entry name" value="Surface_bspA-like"/>
</dbReference>
<dbReference type="Gene3D" id="2.60.40.4270">
    <property type="entry name" value="Listeria-Bacteroides repeat domain"/>
    <property type="match status" value="1"/>
</dbReference>
<evidence type="ECO:0000256" key="3">
    <source>
        <dbReference type="SAM" id="Phobius"/>
    </source>
</evidence>
<evidence type="ECO:0000313" key="5">
    <source>
        <dbReference type="EMBL" id="GAA3875287.1"/>
    </source>
</evidence>